<reference evidence="1 2" key="1">
    <citation type="submission" date="2024-05" db="EMBL/GenBank/DDBJ databases">
        <authorList>
            <person name="Wallberg A."/>
        </authorList>
    </citation>
    <scope>NUCLEOTIDE SEQUENCE [LARGE SCALE GENOMIC DNA]</scope>
</reference>
<dbReference type="SUPFAM" id="SSF57501">
    <property type="entry name" value="Cystine-knot cytokines"/>
    <property type="match status" value="1"/>
</dbReference>
<evidence type="ECO:0000313" key="2">
    <source>
        <dbReference type="Proteomes" id="UP001497623"/>
    </source>
</evidence>
<accession>A0AAV2RE51</accession>
<name>A0AAV2RE51_MEGNR</name>
<dbReference type="InterPro" id="IPR029034">
    <property type="entry name" value="Cystine-knot_cytokine"/>
</dbReference>
<dbReference type="Proteomes" id="UP001497623">
    <property type="component" value="Unassembled WGS sequence"/>
</dbReference>
<feature type="non-terminal residue" evidence="1">
    <location>
        <position position="1"/>
    </location>
</feature>
<organism evidence="1 2">
    <name type="scientific">Meganyctiphanes norvegica</name>
    <name type="common">Northern krill</name>
    <name type="synonym">Thysanopoda norvegica</name>
    <dbReference type="NCBI Taxonomy" id="48144"/>
    <lineage>
        <taxon>Eukaryota</taxon>
        <taxon>Metazoa</taxon>
        <taxon>Ecdysozoa</taxon>
        <taxon>Arthropoda</taxon>
        <taxon>Crustacea</taxon>
        <taxon>Multicrustacea</taxon>
        <taxon>Malacostraca</taxon>
        <taxon>Eumalacostraca</taxon>
        <taxon>Eucarida</taxon>
        <taxon>Euphausiacea</taxon>
        <taxon>Euphausiidae</taxon>
        <taxon>Meganyctiphanes</taxon>
    </lineage>
</organism>
<comment type="caution">
    <text evidence="1">The sequence shown here is derived from an EMBL/GenBank/DDBJ whole genome shotgun (WGS) entry which is preliminary data.</text>
</comment>
<gene>
    <name evidence="1" type="ORF">MNOR_LOCUS23363</name>
</gene>
<evidence type="ECO:0000313" key="1">
    <source>
        <dbReference type="EMBL" id="CAL4122641.1"/>
    </source>
</evidence>
<dbReference type="EMBL" id="CAXKWB010020512">
    <property type="protein sequence ID" value="CAL4122641.1"/>
    <property type="molecule type" value="Genomic_DNA"/>
</dbReference>
<proteinExistence type="predicted"/>
<dbReference type="Gene3D" id="2.10.90.10">
    <property type="entry name" value="Cystine-knot cytokines"/>
    <property type="match status" value="1"/>
</dbReference>
<dbReference type="AlphaFoldDB" id="A0AAV2RE51"/>
<sequence length="269" mass="30804">GPIYILATSVCFVISEELTRHFSLSVVFYNYRQTYNKWNSSQEPSDFRLRLNINWNKDIIMKFDISVSCVCISVMALFCATAYGGCNRLRKSTLKDEWLQRKNKSKCQPVKLPVPLTLEGFTRLSPSVMFVNHCDENFDCSHVHNMKCLPWESRNITVKASGYDKKSRSTKCVSVVIQEHLSCECGCPGTTMCNEEKQVFNDTFCRCDCKKELADNCHLLRMMNPSSGIMFHDDICECKCPEEKTCGTGQVFSRDSCECMPMVWSNTII</sequence>
<protein>
    <submittedName>
        <fullName evidence="1">Uncharacterized protein</fullName>
    </submittedName>
</protein>
<keyword evidence="2" id="KW-1185">Reference proteome</keyword>